<feature type="compositionally biased region" description="Basic and acidic residues" evidence="1">
    <location>
        <begin position="252"/>
        <end position="273"/>
    </location>
</feature>
<sequence>MAQSKDKENEVVLTKKTCPNTGPQSDKTKPDKCADAAKKATSQKSVTTNNPASKKADQQSKKTTSGSQSHMRQLQAQIQSDELHAEVAALTTQVKAEQAACKQLEAEVSKIKKCTKISKRITKPHGTMGKGLKLHQKMRLSKNKTLYLACLAREEQPYLGRFENDWSTAQILIQFMSNHHKNAIKQGRVVVAFDADGCCYLQDVKVIPKHLVEATGDAKEVDADEDADLDKGFGENQNMDDDLKENEDEKQDEQGKDFEQDNPDKESEIKYKDDEDAEESEGHSNQCVTHSQASAHMDDQESNSSDDEDSALNTLDLVPPSSQLSVSFPSPPLL</sequence>
<feature type="compositionally biased region" description="Polar residues" evidence="1">
    <location>
        <begin position="42"/>
        <end position="52"/>
    </location>
</feature>
<proteinExistence type="predicted"/>
<organism evidence="2 3">
    <name type="scientific">Pycnoporus cinnabarinus</name>
    <name type="common">Cinnabar-red polypore</name>
    <name type="synonym">Trametes cinnabarina</name>
    <dbReference type="NCBI Taxonomy" id="5643"/>
    <lineage>
        <taxon>Eukaryota</taxon>
        <taxon>Fungi</taxon>
        <taxon>Dikarya</taxon>
        <taxon>Basidiomycota</taxon>
        <taxon>Agaricomycotina</taxon>
        <taxon>Agaricomycetes</taxon>
        <taxon>Polyporales</taxon>
        <taxon>Polyporaceae</taxon>
        <taxon>Trametes</taxon>
    </lineage>
</organism>
<feature type="compositionally biased region" description="Basic and acidic residues" evidence="1">
    <location>
        <begin position="1"/>
        <end position="10"/>
    </location>
</feature>
<feature type="compositionally biased region" description="Acidic residues" evidence="1">
    <location>
        <begin position="300"/>
        <end position="310"/>
    </location>
</feature>
<dbReference type="OrthoDB" id="2755069at2759"/>
<feature type="region of interest" description="Disordered" evidence="1">
    <location>
        <begin position="1"/>
        <end position="75"/>
    </location>
</feature>
<feature type="compositionally biased region" description="Basic and acidic residues" evidence="1">
    <location>
        <begin position="26"/>
        <end position="38"/>
    </location>
</feature>
<dbReference type="AlphaFoldDB" id="A0A060SKG8"/>
<evidence type="ECO:0000313" key="3">
    <source>
        <dbReference type="Proteomes" id="UP000029665"/>
    </source>
</evidence>
<dbReference type="HOGENOM" id="CLU_831927_0_0_1"/>
<accession>A0A060SKG8</accession>
<feature type="compositionally biased region" description="Acidic residues" evidence="1">
    <location>
        <begin position="238"/>
        <end position="251"/>
    </location>
</feature>
<feature type="compositionally biased region" description="Polar residues" evidence="1">
    <location>
        <begin position="283"/>
        <end position="294"/>
    </location>
</feature>
<dbReference type="EMBL" id="CCBP010000220">
    <property type="protein sequence ID" value="CDO74855.1"/>
    <property type="molecule type" value="Genomic_DNA"/>
</dbReference>
<dbReference type="Proteomes" id="UP000029665">
    <property type="component" value="Unassembled WGS sequence"/>
</dbReference>
<name>A0A060SKG8_PYCCI</name>
<protein>
    <submittedName>
        <fullName evidence="2">Uncharacterized protein</fullName>
    </submittedName>
</protein>
<feature type="region of interest" description="Disordered" evidence="1">
    <location>
        <begin position="218"/>
        <end position="334"/>
    </location>
</feature>
<keyword evidence="3" id="KW-1185">Reference proteome</keyword>
<reference evidence="2" key="1">
    <citation type="submission" date="2014-01" db="EMBL/GenBank/DDBJ databases">
        <title>The genome of the white-rot fungus Pycnoporus cinnabarinus: a basidiomycete model with a versatile arsenal for lignocellulosic biomass breakdown.</title>
        <authorList>
            <person name="Levasseur A."/>
            <person name="Lomascolo A."/>
            <person name="Ruiz-Duenas F.J."/>
            <person name="Uzan E."/>
            <person name="Piumi F."/>
            <person name="Kues U."/>
            <person name="Ram A.F.J."/>
            <person name="Murat C."/>
            <person name="Haon M."/>
            <person name="Benoit I."/>
            <person name="Arfi Y."/>
            <person name="Chevret D."/>
            <person name="Drula E."/>
            <person name="Kwon M.J."/>
            <person name="Gouret P."/>
            <person name="Lesage-Meessen L."/>
            <person name="Lombard V."/>
            <person name="Mariette J."/>
            <person name="Noirot C."/>
            <person name="Park J."/>
            <person name="Patyshakuliyeva A."/>
            <person name="Wieneger R.A.B."/>
            <person name="Wosten H.A.B."/>
            <person name="Martin F."/>
            <person name="Coutinho P.M."/>
            <person name="de Vries R."/>
            <person name="Martinez A.T."/>
            <person name="Klopp C."/>
            <person name="Pontarotti P."/>
            <person name="Henrissat B."/>
            <person name="Record E."/>
        </authorList>
    </citation>
    <scope>NUCLEOTIDE SEQUENCE [LARGE SCALE GENOMIC DNA]</scope>
    <source>
        <strain evidence="2">BRFM137</strain>
    </source>
</reference>
<gene>
    <name evidence="2" type="ORF">BN946_scf185004.g5</name>
</gene>
<dbReference type="STRING" id="5643.A0A060SKG8"/>
<evidence type="ECO:0000256" key="1">
    <source>
        <dbReference type="SAM" id="MobiDB-lite"/>
    </source>
</evidence>
<evidence type="ECO:0000313" key="2">
    <source>
        <dbReference type="EMBL" id="CDO74855.1"/>
    </source>
</evidence>
<comment type="caution">
    <text evidence="2">The sequence shown here is derived from an EMBL/GenBank/DDBJ whole genome shotgun (WGS) entry which is preliminary data.</text>
</comment>